<reference evidence="1 2" key="1">
    <citation type="submission" date="2006-02" db="EMBL/GenBank/DDBJ databases">
        <authorList>
            <person name="Moran M.A."/>
            <person name="Kjelleberg S."/>
            <person name="Egan S."/>
            <person name="Saunders N."/>
            <person name="Thomas T."/>
            <person name="Ferriera S."/>
            <person name="Johnson J."/>
            <person name="Kravitz S."/>
            <person name="Halpern A."/>
            <person name="Remington K."/>
            <person name="Beeson K."/>
            <person name="Tran B."/>
            <person name="Rogers Y.-H."/>
            <person name="Friedman R."/>
            <person name="Venter J.C."/>
        </authorList>
    </citation>
    <scope>NUCLEOTIDE SEQUENCE [LARGE SCALE GENOMIC DNA]</scope>
    <source>
        <strain evidence="1 2">D2</strain>
    </source>
</reference>
<dbReference type="OrthoDB" id="9928142at2"/>
<accession>A4C4S9</accession>
<protein>
    <submittedName>
        <fullName evidence="1">Uncharacterized protein</fullName>
    </submittedName>
</protein>
<dbReference type="RefSeq" id="WP_009836859.1">
    <property type="nucleotide sequence ID" value="NZ_AAOH01000001.1"/>
</dbReference>
<dbReference type="Proteomes" id="UP000006201">
    <property type="component" value="Unassembled WGS sequence"/>
</dbReference>
<organism evidence="1 2">
    <name type="scientific">Pseudoalteromonas tunicata D2</name>
    <dbReference type="NCBI Taxonomy" id="87626"/>
    <lineage>
        <taxon>Bacteria</taxon>
        <taxon>Pseudomonadati</taxon>
        <taxon>Pseudomonadota</taxon>
        <taxon>Gammaproteobacteria</taxon>
        <taxon>Alteromonadales</taxon>
        <taxon>Pseudoalteromonadaceae</taxon>
        <taxon>Pseudoalteromonas</taxon>
    </lineage>
</organism>
<name>A4C4S9_9GAMM</name>
<dbReference type="AlphaFoldDB" id="A4C4S9"/>
<evidence type="ECO:0000313" key="2">
    <source>
        <dbReference type="Proteomes" id="UP000006201"/>
    </source>
</evidence>
<evidence type="ECO:0000313" key="1">
    <source>
        <dbReference type="EMBL" id="EAR30561.1"/>
    </source>
</evidence>
<gene>
    <name evidence="1" type="ORF">PTD2_03291</name>
</gene>
<proteinExistence type="predicted"/>
<dbReference type="EMBL" id="AAOH01000001">
    <property type="protein sequence ID" value="EAR30561.1"/>
    <property type="molecule type" value="Genomic_DNA"/>
</dbReference>
<comment type="caution">
    <text evidence="1">The sequence shown here is derived from an EMBL/GenBank/DDBJ whole genome shotgun (WGS) entry which is preliminary data.</text>
</comment>
<dbReference type="HOGENOM" id="CLU_2424703_0_0_6"/>
<keyword evidence="2" id="KW-1185">Reference proteome</keyword>
<sequence>MGSVGLAINQKIISTLDALGFPILCNELYKNNELEQLESLFNLLEMMLFDQSLDNSIKHKIEIALATSNNGILIRQQLKSRKNDSICSINS</sequence>
<dbReference type="STRING" id="87626.PTD2_03291"/>